<organism evidence="1 2">
    <name type="scientific">Mola mola</name>
    <name type="common">Ocean sunfish</name>
    <name type="synonym">Tetraodon mola</name>
    <dbReference type="NCBI Taxonomy" id="94237"/>
    <lineage>
        <taxon>Eukaryota</taxon>
        <taxon>Metazoa</taxon>
        <taxon>Chordata</taxon>
        <taxon>Craniata</taxon>
        <taxon>Vertebrata</taxon>
        <taxon>Euteleostomi</taxon>
        <taxon>Actinopterygii</taxon>
        <taxon>Neopterygii</taxon>
        <taxon>Teleostei</taxon>
        <taxon>Neoteleostei</taxon>
        <taxon>Acanthomorphata</taxon>
        <taxon>Eupercaria</taxon>
        <taxon>Tetraodontiformes</taxon>
        <taxon>Molidae</taxon>
        <taxon>Mola</taxon>
    </lineage>
</organism>
<dbReference type="Proteomes" id="UP000261620">
    <property type="component" value="Unplaced"/>
</dbReference>
<reference evidence="1" key="1">
    <citation type="submission" date="2025-08" db="UniProtKB">
        <authorList>
            <consortium name="Ensembl"/>
        </authorList>
    </citation>
    <scope>IDENTIFICATION</scope>
</reference>
<protein>
    <submittedName>
        <fullName evidence="1">Uncharacterized protein</fullName>
    </submittedName>
</protein>
<dbReference type="Ensembl" id="ENSMMOT00000021793.1">
    <property type="protein sequence ID" value="ENSMMOP00000021437.1"/>
    <property type="gene ID" value="ENSMMOG00000016294.1"/>
</dbReference>
<evidence type="ECO:0000313" key="1">
    <source>
        <dbReference type="Ensembl" id="ENSMMOP00000021437.1"/>
    </source>
</evidence>
<evidence type="ECO:0000313" key="2">
    <source>
        <dbReference type="Proteomes" id="UP000261620"/>
    </source>
</evidence>
<reference evidence="1" key="2">
    <citation type="submission" date="2025-09" db="UniProtKB">
        <authorList>
            <consortium name="Ensembl"/>
        </authorList>
    </citation>
    <scope>IDENTIFICATION</scope>
</reference>
<sequence length="141" mass="15728">MAGLSKWRQLCSVFGGFPPHLHSSPHLKPERGGAYLPCHLLTLKLVYYTLLCGKFSLRTNSATRLNRQEEEAELLVQGHLQGASQCFLSTTLSPKRRAVIFLEAVIGGLIARILPMMIGRPGYCDDLKQRQQSQELVPGLR</sequence>
<keyword evidence="2" id="KW-1185">Reference proteome</keyword>
<accession>A0A3Q4BM26</accession>
<proteinExistence type="predicted"/>
<dbReference type="AlphaFoldDB" id="A0A3Q4BM26"/>
<name>A0A3Q4BM26_MOLML</name>